<proteinExistence type="predicted"/>
<evidence type="ECO:0000313" key="2">
    <source>
        <dbReference type="EMBL" id="OAX41119.1"/>
    </source>
</evidence>
<evidence type="ECO:0000256" key="1">
    <source>
        <dbReference type="SAM" id="Phobius"/>
    </source>
</evidence>
<gene>
    <name evidence="2" type="ORF">K503DRAFT_780922</name>
</gene>
<accession>A0A1B7N8F3</accession>
<evidence type="ECO:0000313" key="3">
    <source>
        <dbReference type="Proteomes" id="UP000092154"/>
    </source>
</evidence>
<keyword evidence="1" id="KW-1133">Transmembrane helix</keyword>
<sequence>MTSRDALYAFFLLPVFLTIESTRGALYASNNTPSGPLRFLVVLLNFLAFGPLRVILSWAVMIIWLPARALLWFMGIGRGGPKKASAKATARYYAFKERRAQALEEETRGRLRRA</sequence>
<keyword evidence="1" id="KW-0812">Transmembrane</keyword>
<keyword evidence="3" id="KW-1185">Reference proteome</keyword>
<dbReference type="InParanoid" id="A0A1B7N8F3"/>
<dbReference type="Proteomes" id="UP000092154">
    <property type="component" value="Unassembled WGS sequence"/>
</dbReference>
<dbReference type="OrthoDB" id="2690545at2759"/>
<dbReference type="AlphaFoldDB" id="A0A1B7N8F3"/>
<protein>
    <submittedName>
        <fullName evidence="2">Uncharacterized protein</fullName>
    </submittedName>
</protein>
<name>A0A1B7N8F3_9AGAM</name>
<organism evidence="2 3">
    <name type="scientific">Rhizopogon vinicolor AM-OR11-026</name>
    <dbReference type="NCBI Taxonomy" id="1314800"/>
    <lineage>
        <taxon>Eukaryota</taxon>
        <taxon>Fungi</taxon>
        <taxon>Dikarya</taxon>
        <taxon>Basidiomycota</taxon>
        <taxon>Agaricomycotina</taxon>
        <taxon>Agaricomycetes</taxon>
        <taxon>Agaricomycetidae</taxon>
        <taxon>Boletales</taxon>
        <taxon>Suillineae</taxon>
        <taxon>Rhizopogonaceae</taxon>
        <taxon>Rhizopogon</taxon>
    </lineage>
</organism>
<keyword evidence="1" id="KW-0472">Membrane</keyword>
<reference evidence="2 3" key="1">
    <citation type="submission" date="2016-06" db="EMBL/GenBank/DDBJ databases">
        <title>Comparative genomics of the ectomycorrhizal sister species Rhizopogon vinicolor and Rhizopogon vesiculosus (Basidiomycota: Boletales) reveals a divergence of the mating type B locus.</title>
        <authorList>
            <consortium name="DOE Joint Genome Institute"/>
            <person name="Mujic A.B."/>
            <person name="Kuo A."/>
            <person name="Tritt A."/>
            <person name="Lipzen A."/>
            <person name="Chen C."/>
            <person name="Johnson J."/>
            <person name="Sharma A."/>
            <person name="Barry K."/>
            <person name="Grigoriev I.V."/>
            <person name="Spatafora J.W."/>
        </authorList>
    </citation>
    <scope>NUCLEOTIDE SEQUENCE [LARGE SCALE GENOMIC DNA]</scope>
    <source>
        <strain evidence="2 3">AM-OR11-026</strain>
    </source>
</reference>
<feature type="transmembrane region" description="Helical" evidence="1">
    <location>
        <begin position="40"/>
        <end position="65"/>
    </location>
</feature>
<dbReference type="EMBL" id="KV448190">
    <property type="protein sequence ID" value="OAX41119.1"/>
    <property type="molecule type" value="Genomic_DNA"/>
</dbReference>